<keyword evidence="14" id="KW-1185">Reference proteome</keyword>
<dbReference type="Gene3D" id="3.40.50.970">
    <property type="match status" value="2"/>
</dbReference>
<dbReference type="Pfam" id="PF02779">
    <property type="entry name" value="Transket_pyr"/>
    <property type="match status" value="1"/>
</dbReference>
<keyword evidence="6 11" id="KW-0479">Metal-binding</keyword>
<dbReference type="InterPro" id="IPR049557">
    <property type="entry name" value="Transketolase_CS"/>
</dbReference>
<dbReference type="EC" id="2.2.1.1" evidence="3 10"/>
<dbReference type="InterPro" id="IPR029061">
    <property type="entry name" value="THDP-binding"/>
</dbReference>
<comment type="function">
    <text evidence="11">Catalyzes the transfer of a two-carbon ketol group from a ketose donor to an aldose acceptor, via a covalent intermediate with the cofactor thiamine pyrophosphate.</text>
</comment>
<dbReference type="SUPFAM" id="SSF52922">
    <property type="entry name" value="TK C-terminal domain-like"/>
    <property type="match status" value="1"/>
</dbReference>
<evidence type="ECO:0000256" key="3">
    <source>
        <dbReference type="ARBA" id="ARBA00013152"/>
    </source>
</evidence>
<dbReference type="InterPro" id="IPR005478">
    <property type="entry name" value="Transketolase_bac-like"/>
</dbReference>
<dbReference type="Pfam" id="PF22613">
    <property type="entry name" value="Transketolase_C_1"/>
    <property type="match status" value="1"/>
</dbReference>
<dbReference type="InterPro" id="IPR005475">
    <property type="entry name" value="Transketolase-like_Pyr-bd"/>
</dbReference>
<keyword evidence="5 11" id="KW-0808">Transferase</keyword>
<dbReference type="InterPro" id="IPR033247">
    <property type="entry name" value="Transketolase_fam"/>
</dbReference>
<dbReference type="PROSITE" id="PS00802">
    <property type="entry name" value="TRANSKETOLASE_2"/>
    <property type="match status" value="1"/>
</dbReference>
<dbReference type="PROSITE" id="PS00801">
    <property type="entry name" value="TRANSKETOLASE_1"/>
    <property type="match status" value="1"/>
</dbReference>
<evidence type="ECO:0000256" key="11">
    <source>
        <dbReference type="RuleBase" id="RU004996"/>
    </source>
</evidence>
<evidence type="ECO:0000256" key="5">
    <source>
        <dbReference type="ARBA" id="ARBA00022679"/>
    </source>
</evidence>
<evidence type="ECO:0000256" key="10">
    <source>
        <dbReference type="NCBIfam" id="TIGR00232"/>
    </source>
</evidence>
<comment type="cofactor">
    <cofactor evidence="11">
        <name>Mg(2+)</name>
        <dbReference type="ChEBI" id="CHEBI:18420"/>
    </cofactor>
    <cofactor evidence="11">
        <name>Ca(2+)</name>
        <dbReference type="ChEBI" id="CHEBI:29108"/>
    </cofactor>
    <cofactor evidence="11">
        <name>Mn(2+)</name>
        <dbReference type="ChEBI" id="CHEBI:29035"/>
    </cofactor>
    <cofactor evidence="11">
        <name>Co(2+)</name>
        <dbReference type="ChEBI" id="CHEBI:48828"/>
    </cofactor>
    <text evidence="11">Binds 1 Mg(2+) ion per subunit. Can also utilize other divalent metal cations, such as Ca(2+), Mn(2+) and Co(2+).</text>
</comment>
<name>A0ABM9CL21_9BACL</name>
<evidence type="ECO:0000256" key="2">
    <source>
        <dbReference type="ARBA" id="ARBA00011738"/>
    </source>
</evidence>
<dbReference type="InterPro" id="IPR009014">
    <property type="entry name" value="Transketo_C/PFOR_II"/>
</dbReference>
<comment type="cofactor">
    <cofactor evidence="11">
        <name>thiamine diphosphate</name>
        <dbReference type="ChEBI" id="CHEBI:58937"/>
    </cofactor>
    <text evidence="11">Binds 1 thiamine pyrophosphate per subunit.</text>
</comment>
<dbReference type="Pfam" id="PF00456">
    <property type="entry name" value="Transketolase_N"/>
    <property type="match status" value="1"/>
</dbReference>
<dbReference type="EMBL" id="CAKMMG010000008">
    <property type="protein sequence ID" value="CAH1217396.1"/>
    <property type="molecule type" value="Genomic_DNA"/>
</dbReference>
<dbReference type="NCBIfam" id="TIGR00232">
    <property type="entry name" value="tktlase_bact"/>
    <property type="match status" value="1"/>
</dbReference>
<gene>
    <name evidence="13" type="primary">tkt</name>
    <name evidence="13" type="ORF">PAECIP111892_04406</name>
</gene>
<keyword evidence="7 11" id="KW-0460">Magnesium</keyword>
<dbReference type="SMART" id="SM00861">
    <property type="entry name" value="Transket_pyr"/>
    <property type="match status" value="1"/>
</dbReference>
<comment type="similarity">
    <text evidence="1 11">Belongs to the transketolase family.</text>
</comment>
<dbReference type="RefSeq" id="WP_236336263.1">
    <property type="nucleotide sequence ID" value="NZ_CAKMMG010000008.1"/>
</dbReference>
<dbReference type="InterPro" id="IPR005474">
    <property type="entry name" value="Transketolase_N"/>
</dbReference>
<evidence type="ECO:0000256" key="6">
    <source>
        <dbReference type="ARBA" id="ARBA00022723"/>
    </source>
</evidence>
<evidence type="ECO:0000256" key="1">
    <source>
        <dbReference type="ARBA" id="ARBA00007131"/>
    </source>
</evidence>
<dbReference type="PANTHER" id="PTHR43522:SF2">
    <property type="entry name" value="TRANSKETOLASE 1-RELATED"/>
    <property type="match status" value="1"/>
</dbReference>
<evidence type="ECO:0000256" key="9">
    <source>
        <dbReference type="ARBA" id="ARBA00049473"/>
    </source>
</evidence>
<feature type="domain" description="Transketolase-like pyrimidine-binding" evidence="12">
    <location>
        <begin position="371"/>
        <end position="542"/>
    </location>
</feature>
<accession>A0ABM9CL21</accession>
<dbReference type="InterPro" id="IPR020826">
    <property type="entry name" value="Transketolase_BS"/>
</dbReference>
<protein>
    <recommendedName>
        <fullName evidence="4 10">Transketolase</fullName>
        <ecNumber evidence="3 10">2.2.1.1</ecNumber>
    </recommendedName>
</protein>
<evidence type="ECO:0000313" key="14">
    <source>
        <dbReference type="Proteomes" id="UP000838324"/>
    </source>
</evidence>
<dbReference type="CDD" id="cd02012">
    <property type="entry name" value="TPP_TK"/>
    <property type="match status" value="1"/>
</dbReference>
<dbReference type="Proteomes" id="UP000838324">
    <property type="component" value="Unassembled WGS sequence"/>
</dbReference>
<sequence>MTEQAKEQAIHKEENSTVDNLAITTIRTLAIDAIEKANSGHPGMPMGSAPMGYQLFAKTMNHNPDHPTWVNRDRFVLSAGHGSMLLYSLLHLSGYDLPMEELKQFRQWGSLTPGHPEFGHTAGVDATTGPLGQGIGMAVGMAMAEAQLGATYNKENYNVIDHYTYAICGDGDLMEGISSESASLAGHLKLGKLIVMYDSNDISLDGKLNLAFSENVAKRFEAYGWQVLRVEDGNDLPALGQAIAEAQADSSKPTLIEVKTVIGYGSPNKQGKGGHGGTHGSPLGADEAKLTKDFYKWVYEEDFYVPDEVRARFAEVKDKGIAANKAWDEKFAAYKQAYPELAAQLETAISGELPAGWDANLPFYKAEDKAVSTRVASGSALNGLTAGVPQLVGGSADLESSTMTHLNGLAQFTPDSYDGRNIYFGVREFGMAAAMNGIALHSGLKVFGGTFFVFTDYLRPAVRLASIMKLPVTYVLTHDSIAVGEDGPTHEPIEQLASLRIIPGLTVIRPADANETSAAWAYAVENTANPVALVLTRQNLPILPGTVEGVRDNIKRGGYVVSDSKNGTPQAQIIATGSEVQLAVKAQAALAEEGIDVRVISLPSWDLFEKQDKAYRDSVILPEVKARLAIEMAQTFGWERYTGDQGDILGITTFGASAPGDTVIKEYGFTVENVVSRVKALL</sequence>
<evidence type="ECO:0000256" key="7">
    <source>
        <dbReference type="ARBA" id="ARBA00022842"/>
    </source>
</evidence>
<dbReference type="PANTHER" id="PTHR43522">
    <property type="entry name" value="TRANSKETOLASE"/>
    <property type="match status" value="1"/>
</dbReference>
<dbReference type="SUPFAM" id="SSF52518">
    <property type="entry name" value="Thiamin diphosphate-binding fold (THDP-binding)"/>
    <property type="match status" value="2"/>
</dbReference>
<keyword evidence="11" id="KW-0106">Calcium</keyword>
<comment type="caution">
    <text evidence="13">The sequence shown here is derived from an EMBL/GenBank/DDBJ whole genome shotgun (WGS) entry which is preliminary data.</text>
</comment>
<comment type="subunit">
    <text evidence="2 11">Homodimer.</text>
</comment>
<evidence type="ECO:0000313" key="13">
    <source>
        <dbReference type="EMBL" id="CAH1217396.1"/>
    </source>
</evidence>
<dbReference type="GO" id="GO:0004802">
    <property type="term" value="F:transketolase activity"/>
    <property type="evidence" value="ECO:0007669"/>
    <property type="project" value="UniProtKB-EC"/>
</dbReference>
<proteinExistence type="inferred from homology"/>
<evidence type="ECO:0000256" key="8">
    <source>
        <dbReference type="ARBA" id="ARBA00023052"/>
    </source>
</evidence>
<dbReference type="InterPro" id="IPR055152">
    <property type="entry name" value="Transketolase-like_C_2"/>
</dbReference>
<evidence type="ECO:0000259" key="12">
    <source>
        <dbReference type="SMART" id="SM00861"/>
    </source>
</evidence>
<dbReference type="CDD" id="cd07033">
    <property type="entry name" value="TPP_PYR_DXS_TK_like"/>
    <property type="match status" value="1"/>
</dbReference>
<reference evidence="13" key="1">
    <citation type="submission" date="2022-01" db="EMBL/GenBank/DDBJ databases">
        <authorList>
            <person name="Criscuolo A."/>
        </authorList>
    </citation>
    <scope>NUCLEOTIDE SEQUENCE</scope>
    <source>
        <strain evidence="13">CIP111892</strain>
    </source>
</reference>
<organism evidence="13 14">
    <name type="scientific">Paenibacillus auburnensis</name>
    <dbReference type="NCBI Taxonomy" id="2905649"/>
    <lineage>
        <taxon>Bacteria</taxon>
        <taxon>Bacillati</taxon>
        <taxon>Bacillota</taxon>
        <taxon>Bacilli</taxon>
        <taxon>Bacillales</taxon>
        <taxon>Paenibacillaceae</taxon>
        <taxon>Paenibacillus</taxon>
    </lineage>
</organism>
<comment type="catalytic activity">
    <reaction evidence="9 11">
        <text>D-sedoheptulose 7-phosphate + D-glyceraldehyde 3-phosphate = aldehydo-D-ribose 5-phosphate + D-xylulose 5-phosphate</text>
        <dbReference type="Rhea" id="RHEA:10508"/>
        <dbReference type="ChEBI" id="CHEBI:57483"/>
        <dbReference type="ChEBI" id="CHEBI:57737"/>
        <dbReference type="ChEBI" id="CHEBI:58273"/>
        <dbReference type="ChEBI" id="CHEBI:59776"/>
        <dbReference type="EC" id="2.2.1.1"/>
    </reaction>
</comment>
<dbReference type="Gene3D" id="3.40.50.920">
    <property type="match status" value="1"/>
</dbReference>
<keyword evidence="8 11" id="KW-0786">Thiamine pyrophosphate</keyword>
<evidence type="ECO:0000256" key="4">
    <source>
        <dbReference type="ARBA" id="ARBA00016662"/>
    </source>
</evidence>